<protein>
    <recommendedName>
        <fullName evidence="1">DUF6879 domain-containing protein</fullName>
    </recommendedName>
</protein>
<comment type="caution">
    <text evidence="2">The sequence shown here is derived from an EMBL/GenBank/DDBJ whole genome shotgun (WGS) entry which is preliminary data.</text>
</comment>
<accession>A0ABP4ITU1</accession>
<evidence type="ECO:0000313" key="3">
    <source>
        <dbReference type="Proteomes" id="UP001501414"/>
    </source>
</evidence>
<reference evidence="3" key="1">
    <citation type="journal article" date="2019" name="Int. J. Syst. Evol. Microbiol.">
        <title>The Global Catalogue of Microorganisms (GCM) 10K type strain sequencing project: providing services to taxonomists for standard genome sequencing and annotation.</title>
        <authorList>
            <consortium name="The Broad Institute Genomics Platform"/>
            <consortium name="The Broad Institute Genome Sequencing Center for Infectious Disease"/>
            <person name="Wu L."/>
            <person name="Ma J."/>
        </authorList>
    </citation>
    <scope>NUCLEOTIDE SEQUENCE [LARGE SCALE GENOMIC DNA]</scope>
    <source>
        <strain evidence="3">JCM 11896</strain>
    </source>
</reference>
<keyword evidence="3" id="KW-1185">Reference proteome</keyword>
<evidence type="ECO:0000313" key="2">
    <source>
        <dbReference type="EMBL" id="GAA1398900.1"/>
    </source>
</evidence>
<gene>
    <name evidence="2" type="ORF">GCM10009613_53730</name>
</gene>
<organism evidence="2 3">
    <name type="scientific">Pseudonocardia kongjuensis</name>
    <dbReference type="NCBI Taxonomy" id="102227"/>
    <lineage>
        <taxon>Bacteria</taxon>
        <taxon>Bacillati</taxon>
        <taxon>Actinomycetota</taxon>
        <taxon>Actinomycetes</taxon>
        <taxon>Pseudonocardiales</taxon>
        <taxon>Pseudonocardiaceae</taxon>
        <taxon>Pseudonocardia</taxon>
    </lineage>
</organism>
<evidence type="ECO:0000259" key="1">
    <source>
        <dbReference type="Pfam" id="PF21806"/>
    </source>
</evidence>
<dbReference type="EMBL" id="BAAAJK010000042">
    <property type="protein sequence ID" value="GAA1398900.1"/>
    <property type="molecule type" value="Genomic_DNA"/>
</dbReference>
<proteinExistence type="predicted"/>
<dbReference type="RefSeq" id="WP_344027430.1">
    <property type="nucleotide sequence ID" value="NZ_BAAAJK010000042.1"/>
</dbReference>
<feature type="domain" description="DUF6879" evidence="1">
    <location>
        <begin position="9"/>
        <end position="170"/>
    </location>
</feature>
<dbReference type="InterPro" id="IPR049244">
    <property type="entry name" value="DUF6879"/>
</dbReference>
<sequence length="187" mass="20897">MSPLDPGPYYDGFRRSAFRLETRQSYAVDAEDASLAAFRAGTARPERSVRTSPWLARIATDTVSGKDWSRVRLVERPLTEYTRWELLSYVESQAAGERILLAAAGAVPGAGGDFWLFDADTAEPSGFRTHYDAGGRVAVREPVDDPDELRMLRRTRDRAVAAAVPLNEFLAREDEVTRPRGRREPDP</sequence>
<dbReference type="Pfam" id="PF21806">
    <property type="entry name" value="DUF6879"/>
    <property type="match status" value="1"/>
</dbReference>
<name>A0ABP4ITU1_9PSEU</name>
<dbReference type="Proteomes" id="UP001501414">
    <property type="component" value="Unassembled WGS sequence"/>
</dbReference>